<organism evidence="6 7">
    <name type="scientific">Lacticaseibacillus camelliae DSM 22697 = JCM 13995</name>
    <dbReference type="NCBI Taxonomy" id="1423730"/>
    <lineage>
        <taxon>Bacteria</taxon>
        <taxon>Bacillati</taxon>
        <taxon>Bacillota</taxon>
        <taxon>Bacilli</taxon>
        <taxon>Lactobacillales</taxon>
        <taxon>Lactobacillaceae</taxon>
        <taxon>Lacticaseibacillus</taxon>
    </lineage>
</organism>
<evidence type="ECO:0000259" key="5">
    <source>
        <dbReference type="PROSITE" id="PS50931"/>
    </source>
</evidence>
<dbReference type="STRING" id="1423730.FC75_GL001791"/>
<gene>
    <name evidence="6" type="ORF">FC75_GL001791</name>
</gene>
<keyword evidence="7" id="KW-1185">Reference proteome</keyword>
<dbReference type="InterPro" id="IPR005119">
    <property type="entry name" value="LysR_subst-bd"/>
</dbReference>
<sequence length="291" mass="31781">MNLTQLQGFVYTAQTGSITQAAKQAYISQPAMSKMIQELEKELGVSLFDRVGRGIEINDAGRTFLNYVEAGLDQIEAGVEAVANPTTKQQPIRLLVEVASALIPDIITTIHQIYPNAPIKLTQRIAAVNETRDFDFTISTRTPRPDRRAVTLLNEEILIGSADPKIKEQPFIQPADLAGQPIVSLGPHTPLRDTLDAYFAKNGIQLNYQFESDDPASIRAMLGAGIGVGFIPSVTWAGTGKRLNLARITPDPPFRTIYLTEGQAKEDVRTRQVANALVALFVGERAKALTV</sequence>
<keyword evidence="4" id="KW-0804">Transcription</keyword>
<dbReference type="SUPFAM" id="SSF53850">
    <property type="entry name" value="Periplasmic binding protein-like II"/>
    <property type="match status" value="1"/>
</dbReference>
<dbReference type="PRINTS" id="PR00039">
    <property type="entry name" value="HTHLYSR"/>
</dbReference>
<comment type="caution">
    <text evidence="6">The sequence shown here is derived from an EMBL/GenBank/DDBJ whole genome shotgun (WGS) entry which is preliminary data.</text>
</comment>
<protein>
    <recommendedName>
        <fullName evidence="5">HTH lysR-type domain-containing protein</fullName>
    </recommendedName>
</protein>
<dbReference type="PROSITE" id="PS50931">
    <property type="entry name" value="HTH_LYSR"/>
    <property type="match status" value="1"/>
</dbReference>
<evidence type="ECO:0000256" key="2">
    <source>
        <dbReference type="ARBA" id="ARBA00023015"/>
    </source>
</evidence>
<evidence type="ECO:0000256" key="3">
    <source>
        <dbReference type="ARBA" id="ARBA00023125"/>
    </source>
</evidence>
<keyword evidence="2" id="KW-0805">Transcription regulation</keyword>
<dbReference type="InterPro" id="IPR036388">
    <property type="entry name" value="WH-like_DNA-bd_sf"/>
</dbReference>
<dbReference type="SUPFAM" id="SSF46785">
    <property type="entry name" value="Winged helix' DNA-binding domain"/>
    <property type="match status" value="1"/>
</dbReference>
<keyword evidence="3" id="KW-0238">DNA-binding</keyword>
<dbReference type="OrthoDB" id="9803735at2"/>
<reference evidence="6 7" key="1">
    <citation type="journal article" date="2015" name="Genome Announc.">
        <title>Expanding the biotechnology potential of lactobacilli through comparative genomics of 213 strains and associated genera.</title>
        <authorList>
            <person name="Sun Z."/>
            <person name="Harris H.M."/>
            <person name="McCann A."/>
            <person name="Guo C."/>
            <person name="Argimon S."/>
            <person name="Zhang W."/>
            <person name="Yang X."/>
            <person name="Jeffery I.B."/>
            <person name="Cooney J.C."/>
            <person name="Kagawa T.F."/>
            <person name="Liu W."/>
            <person name="Song Y."/>
            <person name="Salvetti E."/>
            <person name="Wrobel A."/>
            <person name="Rasinkangas P."/>
            <person name="Parkhill J."/>
            <person name="Rea M.C."/>
            <person name="O'Sullivan O."/>
            <person name="Ritari J."/>
            <person name="Douillard F.P."/>
            <person name="Paul Ross R."/>
            <person name="Yang R."/>
            <person name="Briner A.E."/>
            <person name="Felis G.E."/>
            <person name="de Vos W.M."/>
            <person name="Barrangou R."/>
            <person name="Klaenhammer T.R."/>
            <person name="Caufield P.W."/>
            <person name="Cui Y."/>
            <person name="Zhang H."/>
            <person name="O'Toole P.W."/>
        </authorList>
    </citation>
    <scope>NUCLEOTIDE SEQUENCE [LARGE SCALE GENOMIC DNA]</scope>
    <source>
        <strain evidence="6 7">DSM 22697</strain>
    </source>
</reference>
<dbReference type="InterPro" id="IPR036390">
    <property type="entry name" value="WH_DNA-bd_sf"/>
</dbReference>
<dbReference type="RefSeq" id="WP_054664086.1">
    <property type="nucleotide sequence ID" value="NZ_AYZJ01000032.1"/>
</dbReference>
<dbReference type="GO" id="GO:0003700">
    <property type="term" value="F:DNA-binding transcription factor activity"/>
    <property type="evidence" value="ECO:0007669"/>
    <property type="project" value="InterPro"/>
</dbReference>
<dbReference type="Pfam" id="PF00126">
    <property type="entry name" value="HTH_1"/>
    <property type="match status" value="1"/>
</dbReference>
<dbReference type="AlphaFoldDB" id="A0A0R2F1T5"/>
<proteinExistence type="inferred from homology"/>
<dbReference type="Proteomes" id="UP000050865">
    <property type="component" value="Unassembled WGS sequence"/>
</dbReference>
<evidence type="ECO:0000313" key="7">
    <source>
        <dbReference type="Proteomes" id="UP000050865"/>
    </source>
</evidence>
<evidence type="ECO:0000256" key="4">
    <source>
        <dbReference type="ARBA" id="ARBA00023163"/>
    </source>
</evidence>
<dbReference type="FunFam" id="1.10.10.10:FF:000001">
    <property type="entry name" value="LysR family transcriptional regulator"/>
    <property type="match status" value="1"/>
</dbReference>
<dbReference type="InterPro" id="IPR000847">
    <property type="entry name" value="LysR_HTH_N"/>
</dbReference>
<feature type="domain" description="HTH lysR-type" evidence="5">
    <location>
        <begin position="1"/>
        <end position="58"/>
    </location>
</feature>
<evidence type="ECO:0000256" key="1">
    <source>
        <dbReference type="ARBA" id="ARBA00009437"/>
    </source>
</evidence>
<dbReference type="Gene3D" id="3.40.190.290">
    <property type="match status" value="1"/>
</dbReference>
<dbReference type="Pfam" id="PF03466">
    <property type="entry name" value="LysR_substrate"/>
    <property type="match status" value="1"/>
</dbReference>
<dbReference type="PATRIC" id="fig|1423730.4.peg.1866"/>
<dbReference type="EMBL" id="AYZJ01000032">
    <property type="protein sequence ID" value="KRN22512.1"/>
    <property type="molecule type" value="Genomic_DNA"/>
</dbReference>
<dbReference type="PANTHER" id="PTHR30126">
    <property type="entry name" value="HTH-TYPE TRANSCRIPTIONAL REGULATOR"/>
    <property type="match status" value="1"/>
</dbReference>
<dbReference type="GO" id="GO:0000976">
    <property type="term" value="F:transcription cis-regulatory region binding"/>
    <property type="evidence" value="ECO:0007669"/>
    <property type="project" value="TreeGrafter"/>
</dbReference>
<dbReference type="Gene3D" id="1.10.10.10">
    <property type="entry name" value="Winged helix-like DNA-binding domain superfamily/Winged helix DNA-binding domain"/>
    <property type="match status" value="1"/>
</dbReference>
<comment type="similarity">
    <text evidence="1">Belongs to the LysR transcriptional regulatory family.</text>
</comment>
<dbReference type="PANTHER" id="PTHR30126:SF40">
    <property type="entry name" value="HTH-TYPE TRANSCRIPTIONAL REGULATOR GLTR"/>
    <property type="match status" value="1"/>
</dbReference>
<name>A0A0R2F1T5_9LACO</name>
<dbReference type="CDD" id="cd05466">
    <property type="entry name" value="PBP2_LTTR_substrate"/>
    <property type="match status" value="1"/>
</dbReference>
<evidence type="ECO:0000313" key="6">
    <source>
        <dbReference type="EMBL" id="KRN22512.1"/>
    </source>
</evidence>
<accession>A0A0R2F1T5</accession>